<name>A0A1Y2HTQ4_9FUNG</name>
<accession>A0A1Y2HTQ4</accession>
<gene>
    <name evidence="1" type="ORF">BCR44DRAFT_1522108</name>
</gene>
<proteinExistence type="predicted"/>
<protein>
    <submittedName>
        <fullName evidence="1">Uncharacterized protein</fullName>
    </submittedName>
</protein>
<dbReference type="EMBL" id="MCFL01000010">
    <property type="protein sequence ID" value="ORZ37986.1"/>
    <property type="molecule type" value="Genomic_DNA"/>
</dbReference>
<sequence>MGGSLPITSALFANFEPLNHYFSLHPISINNNSRHGNGNGICSSSSNSSSKRTKSINEVSPATYVNRFFALDSQSLGEGMSEKPYQSCPGNTQIPVPEKVSAEFARILKRFPTSWVIMRPSQAGQSPILCVAHGKGQHGTKVSGAVSWCSRGEQNTAGGRWSAITCGVSASTSTNCDLPRRWKGLSSMSGRWSTRRSYAEGRIWPAQMVAEGKTTTYRWKIDSEQLGGVKLGDVMQFPPRPAEDGRQAHAREKHRSRRFQCLHACTHLLKIRKSLGNLKFTVTHSVVATRSAAGVTH</sequence>
<organism evidence="1 2">
    <name type="scientific">Catenaria anguillulae PL171</name>
    <dbReference type="NCBI Taxonomy" id="765915"/>
    <lineage>
        <taxon>Eukaryota</taxon>
        <taxon>Fungi</taxon>
        <taxon>Fungi incertae sedis</taxon>
        <taxon>Blastocladiomycota</taxon>
        <taxon>Blastocladiomycetes</taxon>
        <taxon>Blastocladiales</taxon>
        <taxon>Catenariaceae</taxon>
        <taxon>Catenaria</taxon>
    </lineage>
</organism>
<dbReference type="Proteomes" id="UP000193411">
    <property type="component" value="Unassembled WGS sequence"/>
</dbReference>
<keyword evidence="2" id="KW-1185">Reference proteome</keyword>
<dbReference type="AlphaFoldDB" id="A0A1Y2HTQ4"/>
<evidence type="ECO:0000313" key="1">
    <source>
        <dbReference type="EMBL" id="ORZ37986.1"/>
    </source>
</evidence>
<evidence type="ECO:0000313" key="2">
    <source>
        <dbReference type="Proteomes" id="UP000193411"/>
    </source>
</evidence>
<reference evidence="1 2" key="1">
    <citation type="submission" date="2016-07" db="EMBL/GenBank/DDBJ databases">
        <title>Pervasive Adenine N6-methylation of Active Genes in Fungi.</title>
        <authorList>
            <consortium name="DOE Joint Genome Institute"/>
            <person name="Mondo S.J."/>
            <person name="Dannebaum R.O."/>
            <person name="Kuo R.C."/>
            <person name="Labutti K."/>
            <person name="Haridas S."/>
            <person name="Kuo A."/>
            <person name="Salamov A."/>
            <person name="Ahrendt S.R."/>
            <person name="Lipzen A."/>
            <person name="Sullivan W."/>
            <person name="Andreopoulos W.B."/>
            <person name="Clum A."/>
            <person name="Lindquist E."/>
            <person name="Daum C."/>
            <person name="Ramamoorthy G.K."/>
            <person name="Gryganskyi A."/>
            <person name="Culley D."/>
            <person name="Magnuson J.K."/>
            <person name="James T.Y."/>
            <person name="O'Malley M.A."/>
            <person name="Stajich J.E."/>
            <person name="Spatafora J.W."/>
            <person name="Visel A."/>
            <person name="Grigoriev I.V."/>
        </authorList>
    </citation>
    <scope>NUCLEOTIDE SEQUENCE [LARGE SCALE GENOMIC DNA]</scope>
    <source>
        <strain evidence="1 2">PL171</strain>
    </source>
</reference>
<comment type="caution">
    <text evidence="1">The sequence shown here is derived from an EMBL/GenBank/DDBJ whole genome shotgun (WGS) entry which is preliminary data.</text>
</comment>